<dbReference type="InterPro" id="IPR011042">
    <property type="entry name" value="6-blade_b-propeller_TolB-like"/>
</dbReference>
<dbReference type="InterPro" id="IPR012938">
    <property type="entry name" value="Glc/Sorbosone_DH"/>
</dbReference>
<comment type="caution">
    <text evidence="3">The sequence shown here is derived from an EMBL/GenBank/DDBJ whole genome shotgun (WGS) entry which is preliminary data.</text>
</comment>
<dbReference type="Proteomes" id="UP001499988">
    <property type="component" value="Unassembled WGS sequence"/>
</dbReference>
<dbReference type="Pfam" id="PF07995">
    <property type="entry name" value="GSDH"/>
    <property type="match status" value="1"/>
</dbReference>
<gene>
    <name evidence="3" type="ORF">GCM10023333_15280</name>
</gene>
<evidence type="ECO:0000313" key="3">
    <source>
        <dbReference type="EMBL" id="GAA4882070.1"/>
    </source>
</evidence>
<organism evidence="3 4">
    <name type="scientific">Ferrimonas pelagia</name>
    <dbReference type="NCBI Taxonomy" id="1177826"/>
    <lineage>
        <taxon>Bacteria</taxon>
        <taxon>Pseudomonadati</taxon>
        <taxon>Pseudomonadota</taxon>
        <taxon>Gammaproteobacteria</taxon>
        <taxon>Alteromonadales</taxon>
        <taxon>Ferrimonadaceae</taxon>
        <taxon>Ferrimonas</taxon>
    </lineage>
</organism>
<name>A0ABP9EL60_9GAMM</name>
<evidence type="ECO:0000256" key="1">
    <source>
        <dbReference type="SAM" id="SignalP"/>
    </source>
</evidence>
<accession>A0ABP9EL60</accession>
<dbReference type="PANTHER" id="PTHR33546">
    <property type="entry name" value="LARGE, MULTIFUNCTIONAL SECRETED PROTEIN-RELATED"/>
    <property type="match status" value="1"/>
</dbReference>
<dbReference type="SUPFAM" id="SSF50952">
    <property type="entry name" value="Soluble quinoprotein glucose dehydrogenase"/>
    <property type="match status" value="1"/>
</dbReference>
<dbReference type="InterPro" id="IPR011041">
    <property type="entry name" value="Quinoprot_gluc/sorb_DH_b-prop"/>
</dbReference>
<proteinExistence type="predicted"/>
<keyword evidence="4" id="KW-1185">Reference proteome</keyword>
<keyword evidence="1" id="KW-0732">Signal</keyword>
<evidence type="ECO:0000259" key="2">
    <source>
        <dbReference type="Pfam" id="PF07995"/>
    </source>
</evidence>
<dbReference type="EMBL" id="BAABJZ010000022">
    <property type="protein sequence ID" value="GAA4882070.1"/>
    <property type="molecule type" value="Genomic_DNA"/>
</dbReference>
<dbReference type="PANTHER" id="PTHR33546:SF1">
    <property type="entry name" value="LARGE, MULTIFUNCTIONAL SECRETED PROTEIN"/>
    <property type="match status" value="1"/>
</dbReference>
<protein>
    <submittedName>
        <fullName evidence="3">Sorbosone dehydrogenase family protein</fullName>
    </submittedName>
</protein>
<feature type="chain" id="PRO_5045510398" evidence="1">
    <location>
        <begin position="24"/>
        <end position="387"/>
    </location>
</feature>
<feature type="domain" description="Glucose/Sorbosone dehydrogenase" evidence="2">
    <location>
        <begin position="186"/>
        <end position="300"/>
    </location>
</feature>
<reference evidence="4" key="1">
    <citation type="journal article" date="2019" name="Int. J. Syst. Evol. Microbiol.">
        <title>The Global Catalogue of Microorganisms (GCM) 10K type strain sequencing project: providing services to taxonomists for standard genome sequencing and annotation.</title>
        <authorList>
            <consortium name="The Broad Institute Genomics Platform"/>
            <consortium name="The Broad Institute Genome Sequencing Center for Infectious Disease"/>
            <person name="Wu L."/>
            <person name="Ma J."/>
        </authorList>
    </citation>
    <scope>NUCLEOTIDE SEQUENCE [LARGE SCALE GENOMIC DNA]</scope>
    <source>
        <strain evidence="4">JCM 18401</strain>
    </source>
</reference>
<evidence type="ECO:0000313" key="4">
    <source>
        <dbReference type="Proteomes" id="UP001499988"/>
    </source>
</evidence>
<sequence length="387" mass="42146">MRRGIFASALAGFAASLALPLMAAVPAVEQAQLPPGFLLELYIDEVPNARQMAWGDQGTLFVGSRREGKVHAVLDSNNDGHPDRVTVLASDLTLPSGLAFQDGTLYVGAVSQILAFPAVETHLRDHPEVQPEPQSVYDRLPQDRHHGWKYLAFAPDGRLIVPVGAPCNNCEPDEPYATILALDLASGEREILARGVRNTVGFDLHPDSGELYFSDNGRDMMGDDVPPDEINRLTVPGSHFGYPYWHGGAVADPEFALPNELKGTLIDPIARLPAHVAPLGVHFYRGKQFPELWQGALLIAEHGSWNRSSKVGYRITALTDPTGAQGLDNSGYRVLIDGWLDGDTPLARPAAILPHPDGSILISDDYHGRIYRLSYTDDTGSTKKREP</sequence>
<feature type="signal peptide" evidence="1">
    <location>
        <begin position="1"/>
        <end position="23"/>
    </location>
</feature>
<dbReference type="RefSeq" id="WP_345334758.1">
    <property type="nucleotide sequence ID" value="NZ_BAABJZ010000022.1"/>
</dbReference>
<dbReference type="Gene3D" id="2.120.10.30">
    <property type="entry name" value="TolB, C-terminal domain"/>
    <property type="match status" value="1"/>
</dbReference>